<sequence length="431" mass="48708">MSPAPAIPPSSYSNSRSSSTSPCLSDVASLIYDATSSAPWEKQSLSLDDYGEYYLSTPASNLYRVACARMHHPDIMIGANEEDVDRTYQTCNQLRMLKNFCSSTDGTREATEFRKRGNQMKEKGVYFPRNFLPTHFQRALKHLTQRWNSMNSFGVVPSYIFNFCLDLYIFVDSLLDTLPSSSYNFIYLYLPPSTTSLSVSHFRHSLLSYNDPSSSSPQDPTTAHFSITFSHRSTIHSGRRQIFHATFEEEFNLAASPPARRSCYIYRLATSPETGAPISRRGPVVISLLTSVDCDGQDIAPHNRNSVETNTRPKLVRMRLAIIREKLNGKLKVVHIFTHRGRGVGQLYPNDRARFAGLEVEGSMQPADREAPGQPLIILLDGHDTVELKDKSSAEVGQIHDHEIMSIETIHGYLRRNSWAEFKRRVRESGR</sequence>
<dbReference type="Proteomes" id="UP000799750">
    <property type="component" value="Unassembled WGS sequence"/>
</dbReference>
<feature type="region of interest" description="Disordered" evidence="1">
    <location>
        <begin position="1"/>
        <end position="21"/>
    </location>
</feature>
<organism evidence="2 3">
    <name type="scientific">Lophium mytilinum</name>
    <dbReference type="NCBI Taxonomy" id="390894"/>
    <lineage>
        <taxon>Eukaryota</taxon>
        <taxon>Fungi</taxon>
        <taxon>Dikarya</taxon>
        <taxon>Ascomycota</taxon>
        <taxon>Pezizomycotina</taxon>
        <taxon>Dothideomycetes</taxon>
        <taxon>Pleosporomycetidae</taxon>
        <taxon>Mytilinidiales</taxon>
        <taxon>Mytilinidiaceae</taxon>
        <taxon>Lophium</taxon>
    </lineage>
</organism>
<name>A0A6A6QPM3_9PEZI</name>
<proteinExistence type="predicted"/>
<evidence type="ECO:0000313" key="3">
    <source>
        <dbReference type="Proteomes" id="UP000799750"/>
    </source>
</evidence>
<keyword evidence="3" id="KW-1185">Reference proteome</keyword>
<protein>
    <submittedName>
        <fullName evidence="2">Uncharacterized protein</fullName>
    </submittedName>
</protein>
<dbReference type="AlphaFoldDB" id="A0A6A6QPM3"/>
<feature type="compositionally biased region" description="Low complexity" evidence="1">
    <location>
        <begin position="9"/>
        <end position="21"/>
    </location>
</feature>
<dbReference type="EMBL" id="MU004190">
    <property type="protein sequence ID" value="KAF2494468.1"/>
    <property type="molecule type" value="Genomic_DNA"/>
</dbReference>
<accession>A0A6A6QPM3</accession>
<evidence type="ECO:0000313" key="2">
    <source>
        <dbReference type="EMBL" id="KAF2494468.1"/>
    </source>
</evidence>
<evidence type="ECO:0000256" key="1">
    <source>
        <dbReference type="SAM" id="MobiDB-lite"/>
    </source>
</evidence>
<gene>
    <name evidence="2" type="ORF">BU16DRAFT_589348</name>
</gene>
<reference evidence="2" key="1">
    <citation type="journal article" date="2020" name="Stud. Mycol.">
        <title>101 Dothideomycetes genomes: a test case for predicting lifestyles and emergence of pathogens.</title>
        <authorList>
            <person name="Haridas S."/>
            <person name="Albert R."/>
            <person name="Binder M."/>
            <person name="Bloem J."/>
            <person name="Labutti K."/>
            <person name="Salamov A."/>
            <person name="Andreopoulos B."/>
            <person name="Baker S."/>
            <person name="Barry K."/>
            <person name="Bills G."/>
            <person name="Bluhm B."/>
            <person name="Cannon C."/>
            <person name="Castanera R."/>
            <person name="Culley D."/>
            <person name="Daum C."/>
            <person name="Ezra D."/>
            <person name="Gonzalez J."/>
            <person name="Henrissat B."/>
            <person name="Kuo A."/>
            <person name="Liang C."/>
            <person name="Lipzen A."/>
            <person name="Lutzoni F."/>
            <person name="Magnuson J."/>
            <person name="Mondo S."/>
            <person name="Nolan M."/>
            <person name="Ohm R."/>
            <person name="Pangilinan J."/>
            <person name="Park H.-J."/>
            <person name="Ramirez L."/>
            <person name="Alfaro M."/>
            <person name="Sun H."/>
            <person name="Tritt A."/>
            <person name="Yoshinaga Y."/>
            <person name="Zwiers L.-H."/>
            <person name="Turgeon B."/>
            <person name="Goodwin S."/>
            <person name="Spatafora J."/>
            <person name="Crous P."/>
            <person name="Grigoriev I."/>
        </authorList>
    </citation>
    <scope>NUCLEOTIDE SEQUENCE</scope>
    <source>
        <strain evidence="2">CBS 269.34</strain>
    </source>
</reference>